<dbReference type="CDD" id="cd10320">
    <property type="entry name" value="RGL4_N"/>
    <property type="match status" value="1"/>
</dbReference>
<feature type="domain" description="Rhamnogalacturonan lyase" evidence="9">
    <location>
        <begin position="399"/>
        <end position="471"/>
    </location>
</feature>
<comment type="catalytic activity">
    <reaction evidence="1">
        <text>Endotype eliminative cleavage of L-alpha-rhamnopyranosyl-(1-&gt;4)-alpha-D-galactopyranosyluronic acid bonds of rhamnogalacturonan I domains in ramified hairy regions of pectin leaving L-rhamnopyranose at the reducing end and 4-deoxy-4,5-unsaturated D-galactopyranosyluronic acid at the non-reducing end.</text>
        <dbReference type="EC" id="4.2.2.23"/>
    </reaction>
</comment>
<protein>
    <recommendedName>
        <fullName evidence="4">rhamnogalacturonan endolyase</fullName>
        <ecNumber evidence="4">4.2.2.23</ecNumber>
    </recommendedName>
</protein>
<dbReference type="Pfam" id="PF06045">
    <property type="entry name" value="Rhamnogal_lyase"/>
    <property type="match status" value="1"/>
</dbReference>
<comment type="subcellular location">
    <subcellularLocation>
        <location evidence="2">Secreted</location>
    </subcellularLocation>
</comment>
<keyword evidence="6" id="KW-0732">Signal</keyword>
<dbReference type="InterPro" id="IPR051850">
    <property type="entry name" value="Polysacch_Lyase_4"/>
</dbReference>
<keyword evidence="5" id="KW-0964">Secreted</keyword>
<reference evidence="10 11" key="1">
    <citation type="submission" date="2024-01" db="EMBL/GenBank/DDBJ databases">
        <title>The genomes of 5 underutilized Papilionoideae crops provide insights into root nodulation and disease resistanc.</title>
        <authorList>
            <person name="Jiang F."/>
        </authorList>
    </citation>
    <scope>NUCLEOTIDE SEQUENCE [LARGE SCALE GENOMIC DNA]</scope>
    <source>
        <strain evidence="10">DUOXIRENSHENG_FW03</strain>
        <tissue evidence="10">Leaves</tissue>
    </source>
</reference>
<dbReference type="GO" id="GO:0005576">
    <property type="term" value="C:extracellular region"/>
    <property type="evidence" value="ECO:0007669"/>
    <property type="project" value="UniProtKB-SubCell"/>
</dbReference>
<keyword evidence="11" id="KW-1185">Reference proteome</keyword>
<evidence type="ECO:0000256" key="3">
    <source>
        <dbReference type="ARBA" id="ARBA00010418"/>
    </source>
</evidence>
<dbReference type="PROSITE" id="PS51257">
    <property type="entry name" value="PROKAR_LIPOPROTEIN"/>
    <property type="match status" value="1"/>
</dbReference>
<comment type="similarity">
    <text evidence="3">Belongs to the polysaccharide lyase 4 family.</text>
</comment>
<dbReference type="EMBL" id="JAYMYS010000002">
    <property type="protein sequence ID" value="KAK7407178.1"/>
    <property type="molecule type" value="Genomic_DNA"/>
</dbReference>
<name>A0AAN9T638_PSOTE</name>
<dbReference type="InterPro" id="IPR008979">
    <property type="entry name" value="Galactose-bd-like_sf"/>
</dbReference>
<dbReference type="SUPFAM" id="SSF49452">
    <property type="entry name" value="Starch-binding domain-like"/>
    <property type="match status" value="1"/>
</dbReference>
<dbReference type="Proteomes" id="UP001386955">
    <property type="component" value="Unassembled WGS sequence"/>
</dbReference>
<dbReference type="CDD" id="cd10316">
    <property type="entry name" value="RGL4_M"/>
    <property type="match status" value="1"/>
</dbReference>
<dbReference type="Gene3D" id="2.60.40.1120">
    <property type="entry name" value="Carboxypeptidase-like, regulatory domain"/>
    <property type="match status" value="1"/>
</dbReference>
<evidence type="ECO:0000256" key="1">
    <source>
        <dbReference type="ARBA" id="ARBA00001324"/>
    </source>
</evidence>
<dbReference type="Pfam" id="PF14686">
    <property type="entry name" value="fn3_3"/>
    <property type="match status" value="1"/>
</dbReference>
<evidence type="ECO:0000256" key="6">
    <source>
        <dbReference type="ARBA" id="ARBA00022729"/>
    </source>
</evidence>
<dbReference type="GO" id="GO:0030246">
    <property type="term" value="F:carbohydrate binding"/>
    <property type="evidence" value="ECO:0007669"/>
    <property type="project" value="InterPro"/>
</dbReference>
<dbReference type="InterPro" id="IPR029413">
    <property type="entry name" value="RG-lyase_II"/>
</dbReference>
<evidence type="ECO:0000313" key="11">
    <source>
        <dbReference type="Proteomes" id="UP001386955"/>
    </source>
</evidence>
<dbReference type="EC" id="4.2.2.23" evidence="4"/>
<organism evidence="10 11">
    <name type="scientific">Psophocarpus tetragonolobus</name>
    <name type="common">Winged bean</name>
    <name type="synonym">Dolichos tetragonolobus</name>
    <dbReference type="NCBI Taxonomy" id="3891"/>
    <lineage>
        <taxon>Eukaryota</taxon>
        <taxon>Viridiplantae</taxon>
        <taxon>Streptophyta</taxon>
        <taxon>Embryophyta</taxon>
        <taxon>Tracheophyta</taxon>
        <taxon>Spermatophyta</taxon>
        <taxon>Magnoliopsida</taxon>
        <taxon>eudicotyledons</taxon>
        <taxon>Gunneridae</taxon>
        <taxon>Pentapetalae</taxon>
        <taxon>rosids</taxon>
        <taxon>fabids</taxon>
        <taxon>Fabales</taxon>
        <taxon>Fabaceae</taxon>
        <taxon>Papilionoideae</taxon>
        <taxon>50 kb inversion clade</taxon>
        <taxon>NPAAA clade</taxon>
        <taxon>indigoferoid/millettioid clade</taxon>
        <taxon>Phaseoleae</taxon>
        <taxon>Psophocarpus</taxon>
    </lineage>
</organism>
<evidence type="ECO:0000256" key="5">
    <source>
        <dbReference type="ARBA" id="ARBA00022525"/>
    </source>
</evidence>
<comment type="caution">
    <text evidence="10">The sequence shown here is derived from an EMBL/GenBank/DDBJ whole genome shotgun (WGS) entry which is preliminary data.</text>
</comment>
<dbReference type="InterPro" id="IPR011013">
    <property type="entry name" value="Gal_mutarotase_sf_dom"/>
</dbReference>
<dbReference type="SUPFAM" id="SSF49785">
    <property type="entry name" value="Galactose-binding domain-like"/>
    <property type="match status" value="1"/>
</dbReference>
<dbReference type="PANTHER" id="PTHR32018">
    <property type="entry name" value="RHAMNOGALACTURONATE LYASE FAMILY PROTEIN"/>
    <property type="match status" value="1"/>
</dbReference>
<dbReference type="CDD" id="cd10317">
    <property type="entry name" value="RGL4_C"/>
    <property type="match status" value="1"/>
</dbReference>
<dbReference type="InterPro" id="IPR029411">
    <property type="entry name" value="RG-lyase_III"/>
</dbReference>
<evidence type="ECO:0000313" key="10">
    <source>
        <dbReference type="EMBL" id="KAK7407178.1"/>
    </source>
</evidence>
<evidence type="ECO:0000259" key="9">
    <source>
        <dbReference type="Pfam" id="PF14686"/>
    </source>
</evidence>
<dbReference type="PANTHER" id="PTHR32018:SF6">
    <property type="entry name" value="RHAMNOGALACTURONAN ENDOLYASE"/>
    <property type="match status" value="1"/>
</dbReference>
<dbReference type="GO" id="GO:0005975">
    <property type="term" value="P:carbohydrate metabolic process"/>
    <property type="evidence" value="ECO:0007669"/>
    <property type="project" value="InterPro"/>
</dbReference>
<dbReference type="Gene3D" id="2.60.120.260">
    <property type="entry name" value="Galactose-binding domain-like"/>
    <property type="match status" value="1"/>
</dbReference>
<evidence type="ECO:0000256" key="4">
    <source>
        <dbReference type="ARBA" id="ARBA00012437"/>
    </source>
</evidence>
<dbReference type="InterPro" id="IPR013784">
    <property type="entry name" value="Carb-bd-like_fold"/>
</dbReference>
<evidence type="ECO:0000256" key="2">
    <source>
        <dbReference type="ARBA" id="ARBA00004613"/>
    </source>
</evidence>
<proteinExistence type="inferred from homology"/>
<evidence type="ECO:0000259" key="8">
    <source>
        <dbReference type="Pfam" id="PF14683"/>
    </source>
</evidence>
<dbReference type="SUPFAM" id="SSF74650">
    <property type="entry name" value="Galactose mutarotase-like"/>
    <property type="match status" value="1"/>
</dbReference>
<sequence>MRAVTQVRKQVSFQWWFRVAVQFSLISLCACSDSYERISLRKVLKQPSPPPPVKLNTENPHQVVIANGFVSLNLSNPEGYIIGIYKGNRNVLEDKNGKEDRGYFDVVWNNVGKGGMFERIHGTKYSVIVANDNIVEISFLRAWEASMKGSRVPINIDQRYILRRGDSGFYSYTVFDRPKGFPAVEIYQIRTVFKLDEDRFHYMAISDTRQRHMPTEADRASGQRLAYPEAVLLTHPSDEDFVGEVDDKYQYSSDNKDITVHGWITHDDLAPEGFWVITPSNEFRHAGPMKQDLTSHVGPTTLSMFVSTHYAGKEVAMIFGEGETYKKVFGPIFVYLNSIPNKAQFRSLWSDAVEQLSNEVRIWPYDFVGSKDFFPPNQRGTVVGQLQVQDGVGKVQSANNAYVGLALPGVAGSWQQESKGYQFWTQTDKNGYFLIKNIVPGEYNLYAWVAGFIGDYKYTNTITIKPGDKIDLNSLVYNPPRNGLTLWEIGIPDRSAAEFYVPDPNKKFANRLFLNDTQDKFRQYGLWARYTELYPKYDLVYTVGVSDYHKDWFYAQFTRSTSEIKTYLPTTWQIQFELNNTIINGNYTLQISLAAANGARLEVRFNNPNVEPPHFSKGLIGEDNAIARHGIHGLCRLYTIVVGSKQLVKGKNIIYLKQSKATGPFEGVMYDYIRLESPSIKKN</sequence>
<accession>A0AAN9T638</accession>
<dbReference type="AlphaFoldDB" id="A0AAN9T638"/>
<feature type="domain" description="Rhamnogalacturonan lyase" evidence="8">
    <location>
        <begin position="485"/>
        <end position="675"/>
    </location>
</feature>
<dbReference type="InterPro" id="IPR014718">
    <property type="entry name" value="GH-type_carb-bd"/>
</dbReference>
<dbReference type="InterPro" id="IPR010325">
    <property type="entry name" value="Rhamnogal_lyase"/>
</dbReference>
<evidence type="ECO:0000256" key="7">
    <source>
        <dbReference type="ARBA" id="ARBA00023239"/>
    </source>
</evidence>
<keyword evidence="7" id="KW-0456">Lyase</keyword>
<gene>
    <name evidence="10" type="ORF">VNO78_08875</name>
</gene>
<dbReference type="Pfam" id="PF14683">
    <property type="entry name" value="CBM-like"/>
    <property type="match status" value="1"/>
</dbReference>
<dbReference type="Gene3D" id="2.70.98.10">
    <property type="match status" value="1"/>
</dbReference>
<dbReference type="GO" id="GO:0102210">
    <property type="term" value="F:rhamnogalacturonan endolyase activity"/>
    <property type="evidence" value="ECO:0007669"/>
    <property type="project" value="UniProtKB-EC"/>
</dbReference>